<sequence length="158" mass="17798">MASETLLKEVLSLIKNLFVFILSLLFIVISGCNNENSIKIEPDKVVSPLADKVNFDLMKIKKIEVLFGDGRKLLIDGKEDIDKISKQLILINVEKQQSEIGPGYLYNLEIYEDKNTISVSNNTISIEGENYKPVGDEMNKLNKIIIELGRKQLSGIEI</sequence>
<gene>
    <name evidence="2" type="ORF">E6C60_2832</name>
</gene>
<protein>
    <submittedName>
        <fullName evidence="2">Uncharacterized protein</fullName>
    </submittedName>
</protein>
<feature type="transmembrane region" description="Helical" evidence="1">
    <location>
        <begin position="12"/>
        <end position="31"/>
    </location>
</feature>
<evidence type="ECO:0000313" key="3">
    <source>
        <dbReference type="Proteomes" id="UP000300879"/>
    </source>
</evidence>
<proteinExistence type="predicted"/>
<keyword evidence="1" id="KW-0812">Transmembrane</keyword>
<dbReference type="AlphaFoldDB" id="A0A4V1G458"/>
<dbReference type="Proteomes" id="UP000300879">
    <property type="component" value="Chromosome"/>
</dbReference>
<keyword evidence="1" id="KW-1133">Transmembrane helix</keyword>
<dbReference type="KEGG" id="palo:E6C60_2832"/>
<evidence type="ECO:0000313" key="2">
    <source>
        <dbReference type="EMBL" id="QCT03544.1"/>
    </source>
</evidence>
<evidence type="ECO:0000256" key="1">
    <source>
        <dbReference type="SAM" id="Phobius"/>
    </source>
</evidence>
<reference evidence="2 3" key="1">
    <citation type="submission" date="2019-05" db="EMBL/GenBank/DDBJ databases">
        <authorList>
            <person name="Chen C."/>
        </authorList>
    </citation>
    <scope>NUCLEOTIDE SEQUENCE [LARGE SCALE GENOMIC DNA]</scope>
    <source>
        <strain evidence="2 3">HB172198</strain>
    </source>
</reference>
<organism evidence="2 3">
    <name type="scientific">Paenibacillus algicola</name>
    <dbReference type="NCBI Taxonomy" id="2565926"/>
    <lineage>
        <taxon>Bacteria</taxon>
        <taxon>Bacillati</taxon>
        <taxon>Bacillota</taxon>
        <taxon>Bacilli</taxon>
        <taxon>Bacillales</taxon>
        <taxon>Paenibacillaceae</taxon>
        <taxon>Paenibacillus</taxon>
    </lineage>
</organism>
<keyword evidence="3" id="KW-1185">Reference proteome</keyword>
<keyword evidence="1" id="KW-0472">Membrane</keyword>
<accession>A0A4V1G458</accession>
<name>A0A4V1G458_9BACL</name>
<dbReference type="EMBL" id="CP040396">
    <property type="protein sequence ID" value="QCT03544.1"/>
    <property type="molecule type" value="Genomic_DNA"/>
</dbReference>